<dbReference type="Proteomes" id="UP000799291">
    <property type="component" value="Unassembled WGS sequence"/>
</dbReference>
<dbReference type="AlphaFoldDB" id="A0A6G1IPI7"/>
<evidence type="ECO:0000313" key="2">
    <source>
        <dbReference type="Proteomes" id="UP000799291"/>
    </source>
</evidence>
<keyword evidence="2" id="KW-1185">Reference proteome</keyword>
<gene>
    <name evidence="1" type="ORF">K458DRAFT_107250</name>
</gene>
<name>A0A6G1IPI7_9PLEO</name>
<dbReference type="OrthoDB" id="3438345at2759"/>
<sequence length="175" mass="19822">MDRMDLNPRPACMLDTLPAEVVEEIALHLAYTSRTAWERDEPRSQAFGNLRATCKTLEAKTHHTFLPVFFKSRKVDFSSEGLHTLEVMASVPELAAAVTLLKFVRNSPSQGEIDDRNHALRASTTEEERQLIKEELDWINVNLHERAVSAFILNIRCEGLMLSSFSRVAEGAQRL</sequence>
<protein>
    <submittedName>
        <fullName evidence="1">Uncharacterized protein</fullName>
    </submittedName>
</protein>
<accession>A0A6G1IPI7</accession>
<proteinExistence type="predicted"/>
<evidence type="ECO:0000313" key="1">
    <source>
        <dbReference type="EMBL" id="KAF2680132.1"/>
    </source>
</evidence>
<dbReference type="EMBL" id="MU005598">
    <property type="protein sequence ID" value="KAF2680132.1"/>
    <property type="molecule type" value="Genomic_DNA"/>
</dbReference>
<reference evidence="1" key="1">
    <citation type="journal article" date="2020" name="Stud. Mycol.">
        <title>101 Dothideomycetes genomes: a test case for predicting lifestyles and emergence of pathogens.</title>
        <authorList>
            <person name="Haridas S."/>
            <person name="Albert R."/>
            <person name="Binder M."/>
            <person name="Bloem J."/>
            <person name="Labutti K."/>
            <person name="Salamov A."/>
            <person name="Andreopoulos B."/>
            <person name="Baker S."/>
            <person name="Barry K."/>
            <person name="Bills G."/>
            <person name="Bluhm B."/>
            <person name="Cannon C."/>
            <person name="Castanera R."/>
            <person name="Culley D."/>
            <person name="Daum C."/>
            <person name="Ezra D."/>
            <person name="Gonzalez J."/>
            <person name="Henrissat B."/>
            <person name="Kuo A."/>
            <person name="Liang C."/>
            <person name="Lipzen A."/>
            <person name="Lutzoni F."/>
            <person name="Magnuson J."/>
            <person name="Mondo S."/>
            <person name="Nolan M."/>
            <person name="Ohm R."/>
            <person name="Pangilinan J."/>
            <person name="Park H.-J."/>
            <person name="Ramirez L."/>
            <person name="Alfaro M."/>
            <person name="Sun H."/>
            <person name="Tritt A."/>
            <person name="Yoshinaga Y."/>
            <person name="Zwiers L.-H."/>
            <person name="Turgeon B."/>
            <person name="Goodwin S."/>
            <person name="Spatafora J."/>
            <person name="Crous P."/>
            <person name="Grigoriev I."/>
        </authorList>
    </citation>
    <scope>NUCLEOTIDE SEQUENCE</scope>
    <source>
        <strain evidence="1">CBS 122367</strain>
    </source>
</reference>
<organism evidence="1 2">
    <name type="scientific">Lentithecium fluviatile CBS 122367</name>
    <dbReference type="NCBI Taxonomy" id="1168545"/>
    <lineage>
        <taxon>Eukaryota</taxon>
        <taxon>Fungi</taxon>
        <taxon>Dikarya</taxon>
        <taxon>Ascomycota</taxon>
        <taxon>Pezizomycotina</taxon>
        <taxon>Dothideomycetes</taxon>
        <taxon>Pleosporomycetidae</taxon>
        <taxon>Pleosporales</taxon>
        <taxon>Massarineae</taxon>
        <taxon>Lentitheciaceae</taxon>
        <taxon>Lentithecium</taxon>
    </lineage>
</organism>